<protein>
    <recommendedName>
        <fullName evidence="1">NAD(P)-binding domain-containing protein</fullName>
    </recommendedName>
</protein>
<dbReference type="PANTHER" id="PTHR14097:SF8">
    <property type="entry name" value="NAD(P)-BINDING DOMAIN-CONTAINING PROTEIN"/>
    <property type="match status" value="1"/>
</dbReference>
<dbReference type="Gene3D" id="3.40.50.720">
    <property type="entry name" value="NAD(P)-binding Rossmann-like Domain"/>
    <property type="match status" value="1"/>
</dbReference>
<reference evidence="2 3" key="1">
    <citation type="submission" date="2016-04" db="EMBL/GenBank/DDBJ databases">
        <title>Draft genome of Fonsecaea erecta CBS 125763.</title>
        <authorList>
            <person name="Weiss V.A."/>
            <person name="Vicente V.A."/>
            <person name="Raittz R.T."/>
            <person name="Moreno L.F."/>
            <person name="De Souza E.M."/>
            <person name="Pedrosa F.O."/>
            <person name="Steffens M.B."/>
            <person name="Faoro H."/>
            <person name="Tadra-Sfeir M.Z."/>
            <person name="Najafzadeh M.J."/>
            <person name="Felipe M.S."/>
            <person name="Teixeira M."/>
            <person name="Sun J."/>
            <person name="Xi L."/>
            <person name="Gomes R."/>
            <person name="De Azevedo C.M."/>
            <person name="Salgado C.G."/>
            <person name="Da Silva M.B."/>
            <person name="Nascimento M.F."/>
            <person name="Queiroz-Telles F."/>
            <person name="Attili D.S."/>
            <person name="Gorbushina A."/>
        </authorList>
    </citation>
    <scope>NUCLEOTIDE SEQUENCE [LARGE SCALE GENOMIC DNA]</scope>
    <source>
        <strain evidence="2 3">CBS 125763</strain>
    </source>
</reference>
<feature type="domain" description="NAD(P)-binding" evidence="1">
    <location>
        <begin position="7"/>
        <end position="142"/>
    </location>
</feature>
<dbReference type="STRING" id="1367422.A0A179A1T8"/>
<keyword evidence="3" id="KW-1185">Reference proteome</keyword>
<sequence>MKIIITGATGFVGKEVVAQAIQNPGISSIIVLTRRHIDEQQSQSPKVRVILHDDFQSYPASLLEQLQGAQGCVWCLGGKVEDFPDFQTARKVGVDFTLAAADAFVKTICPNLAPQGHRFRFVFCSGMGAEWDQDKKLWLFSDTRKLKGEVERGLLDLAMANPDVFEAIVLRPGGIVPDDSVLFRKFVSFMTPVVPVTQLAKALVRCCISPPPEQVVEHGDILQLGS</sequence>
<comment type="caution">
    <text evidence="2">The sequence shown here is derived from an EMBL/GenBank/DDBJ whole genome shotgun (WGS) entry which is preliminary data.</text>
</comment>
<dbReference type="InterPro" id="IPR016040">
    <property type="entry name" value="NAD(P)-bd_dom"/>
</dbReference>
<dbReference type="PANTHER" id="PTHR14097">
    <property type="entry name" value="OXIDOREDUCTASE HTATIP2"/>
    <property type="match status" value="1"/>
</dbReference>
<evidence type="ECO:0000313" key="3">
    <source>
        <dbReference type="Proteomes" id="UP000078343"/>
    </source>
</evidence>
<gene>
    <name evidence="2" type="ORF">AYL99_01315</name>
</gene>
<organism evidence="2 3">
    <name type="scientific">Fonsecaea erecta</name>
    <dbReference type="NCBI Taxonomy" id="1367422"/>
    <lineage>
        <taxon>Eukaryota</taxon>
        <taxon>Fungi</taxon>
        <taxon>Dikarya</taxon>
        <taxon>Ascomycota</taxon>
        <taxon>Pezizomycotina</taxon>
        <taxon>Eurotiomycetes</taxon>
        <taxon>Chaetothyriomycetidae</taxon>
        <taxon>Chaetothyriales</taxon>
        <taxon>Herpotrichiellaceae</taxon>
        <taxon>Fonsecaea</taxon>
    </lineage>
</organism>
<dbReference type="Pfam" id="PF13460">
    <property type="entry name" value="NAD_binding_10"/>
    <property type="match status" value="1"/>
</dbReference>
<accession>A0A179A1T8</accession>
<name>A0A179A1T8_9EURO</name>
<dbReference type="AlphaFoldDB" id="A0A179A1T8"/>
<dbReference type="Proteomes" id="UP000078343">
    <property type="component" value="Unassembled WGS sequence"/>
</dbReference>
<dbReference type="OrthoDB" id="3535423at2759"/>
<dbReference type="InterPro" id="IPR036291">
    <property type="entry name" value="NAD(P)-bd_dom_sf"/>
</dbReference>
<evidence type="ECO:0000313" key="2">
    <source>
        <dbReference type="EMBL" id="OAP65343.1"/>
    </source>
</evidence>
<dbReference type="EMBL" id="LVYI01000001">
    <property type="protein sequence ID" value="OAP65343.1"/>
    <property type="molecule type" value="Genomic_DNA"/>
</dbReference>
<dbReference type="GeneID" id="30005485"/>
<proteinExistence type="predicted"/>
<evidence type="ECO:0000259" key="1">
    <source>
        <dbReference type="Pfam" id="PF13460"/>
    </source>
</evidence>
<dbReference type="RefSeq" id="XP_018698710.1">
    <property type="nucleotide sequence ID" value="XM_018832831.1"/>
</dbReference>
<dbReference type="SUPFAM" id="SSF51735">
    <property type="entry name" value="NAD(P)-binding Rossmann-fold domains"/>
    <property type="match status" value="1"/>
</dbReference>